<feature type="compositionally biased region" description="Low complexity" evidence="2">
    <location>
        <begin position="209"/>
        <end position="225"/>
    </location>
</feature>
<organism evidence="5 6">
    <name type="scientific">Pseudonocardia hispaniensis</name>
    <dbReference type="NCBI Taxonomy" id="904933"/>
    <lineage>
        <taxon>Bacteria</taxon>
        <taxon>Bacillati</taxon>
        <taxon>Actinomycetota</taxon>
        <taxon>Actinomycetes</taxon>
        <taxon>Pseudonocardiales</taxon>
        <taxon>Pseudonocardiaceae</taxon>
        <taxon>Pseudonocardia</taxon>
    </lineage>
</organism>
<dbReference type="EMBL" id="JBHSQW010000034">
    <property type="protein sequence ID" value="MFC5995882.1"/>
    <property type="molecule type" value="Genomic_DNA"/>
</dbReference>
<evidence type="ECO:0000259" key="3">
    <source>
        <dbReference type="Pfam" id="PF03551"/>
    </source>
</evidence>
<dbReference type="Gene3D" id="1.10.10.10">
    <property type="entry name" value="Winged helix-like DNA-binding domain superfamily/Winged helix DNA-binding domain"/>
    <property type="match status" value="1"/>
</dbReference>
<evidence type="ECO:0000313" key="5">
    <source>
        <dbReference type="EMBL" id="MFC5995882.1"/>
    </source>
</evidence>
<dbReference type="SUPFAM" id="SSF46785">
    <property type="entry name" value="Winged helix' DNA-binding domain"/>
    <property type="match status" value="1"/>
</dbReference>
<keyword evidence="6" id="KW-1185">Reference proteome</keyword>
<feature type="compositionally biased region" description="Polar residues" evidence="2">
    <location>
        <begin position="193"/>
        <end position="208"/>
    </location>
</feature>
<dbReference type="InterPro" id="IPR036388">
    <property type="entry name" value="WH-like_DNA-bd_sf"/>
</dbReference>
<dbReference type="InterPro" id="IPR018309">
    <property type="entry name" value="Tscrpt_reg_PadR_C"/>
</dbReference>
<dbReference type="PANTHER" id="PTHR43252:SF6">
    <property type="entry name" value="NEGATIVE TRANSCRIPTION REGULATOR PADR"/>
    <property type="match status" value="1"/>
</dbReference>
<dbReference type="RefSeq" id="WP_379586241.1">
    <property type="nucleotide sequence ID" value="NZ_JBHSQW010000034.1"/>
</dbReference>
<name>A0ABW1J5A5_9PSEU</name>
<evidence type="ECO:0000313" key="6">
    <source>
        <dbReference type="Proteomes" id="UP001596302"/>
    </source>
</evidence>
<accession>A0ABW1J5A5</accession>
<protein>
    <submittedName>
        <fullName evidence="5">PadR family transcriptional regulator</fullName>
    </submittedName>
</protein>
<proteinExistence type="predicted"/>
<keyword evidence="1" id="KW-0175">Coiled coil</keyword>
<gene>
    <name evidence="5" type="ORF">ACFQE5_16860</name>
</gene>
<evidence type="ECO:0000259" key="4">
    <source>
        <dbReference type="Pfam" id="PF10400"/>
    </source>
</evidence>
<dbReference type="Pfam" id="PF03551">
    <property type="entry name" value="PadR"/>
    <property type="match status" value="1"/>
</dbReference>
<reference evidence="6" key="1">
    <citation type="journal article" date="2019" name="Int. J. Syst. Evol. Microbiol.">
        <title>The Global Catalogue of Microorganisms (GCM) 10K type strain sequencing project: providing services to taxonomists for standard genome sequencing and annotation.</title>
        <authorList>
            <consortium name="The Broad Institute Genomics Platform"/>
            <consortium name="The Broad Institute Genome Sequencing Center for Infectious Disease"/>
            <person name="Wu L."/>
            <person name="Ma J."/>
        </authorList>
    </citation>
    <scope>NUCLEOTIDE SEQUENCE [LARGE SCALE GENOMIC DNA]</scope>
    <source>
        <strain evidence="6">CCM 8391</strain>
    </source>
</reference>
<feature type="region of interest" description="Disordered" evidence="2">
    <location>
        <begin position="188"/>
        <end position="225"/>
    </location>
</feature>
<feature type="coiled-coil region" evidence="1">
    <location>
        <begin position="118"/>
        <end position="145"/>
    </location>
</feature>
<evidence type="ECO:0000256" key="2">
    <source>
        <dbReference type="SAM" id="MobiDB-lite"/>
    </source>
</evidence>
<feature type="domain" description="Transcription regulator PadR C-terminal" evidence="4">
    <location>
        <begin position="99"/>
        <end position="167"/>
    </location>
</feature>
<comment type="caution">
    <text evidence="5">The sequence shown here is derived from an EMBL/GenBank/DDBJ whole genome shotgun (WGS) entry which is preliminary data.</text>
</comment>
<dbReference type="PANTHER" id="PTHR43252">
    <property type="entry name" value="TRANSCRIPTIONAL REGULATOR YQJI"/>
    <property type="match status" value="1"/>
</dbReference>
<sequence length="225" mass="25118">MNALRLSTTSYVVLGMIAVRGPSTPYSLKRVVGASVGLFWHFPHAQLYSEPARLATLGLLDVAIEDTGRRRRTYSLTAAGRAALEAWLTAPTDDLFQLRDVAELKLFFGCIGDALDVAALAQEQIKRHENRIAAYERMQDRLGDDRMARSRRPTVELGLEIEYAALRFWTALADDDLDRLRHGRRIREDPETQRTVTDRATPSSDIRSTTTTLTGDEATLGDTPT</sequence>
<dbReference type="InterPro" id="IPR005149">
    <property type="entry name" value="Tscrpt_reg_PadR_N"/>
</dbReference>
<evidence type="ECO:0000256" key="1">
    <source>
        <dbReference type="SAM" id="Coils"/>
    </source>
</evidence>
<feature type="domain" description="Transcription regulator PadR N-terminal" evidence="3">
    <location>
        <begin position="14"/>
        <end position="85"/>
    </location>
</feature>
<dbReference type="Pfam" id="PF10400">
    <property type="entry name" value="Vir_act_alpha_C"/>
    <property type="match status" value="1"/>
</dbReference>
<dbReference type="Proteomes" id="UP001596302">
    <property type="component" value="Unassembled WGS sequence"/>
</dbReference>
<dbReference type="InterPro" id="IPR036390">
    <property type="entry name" value="WH_DNA-bd_sf"/>
</dbReference>